<name>A0A1M4RVQ8_9ACTO</name>
<dbReference type="InterPro" id="IPR046671">
    <property type="entry name" value="DUF6541"/>
</dbReference>
<sequence length="690" mass="70762">MTASAASSSPALLPGVAVVALILLLPGWVVARAARLNASAALALAPALGCAIAGTAEILAQVVGAPWCPWGWGFIAALTALVAVVARLLAGRGEAVGRRLGASRADRVILGSGLAVAVAVPALVFLTTLPGADYPAQAFDAVFHLSAVATIREGGNASMLGGLADLYGGRAVYYPTVWHGVVALAPGGAVAATNAAVLAVLSLVWPLAAFGMLAQLTGPGTATDIEAGPDGDCLRAVAIAVTVALSAGLVAFALLPMTALAVWPYALSVLGLPGVMVVMEVLRIDTAQSPRRRAVAWLLLVGACGGVMAAHGTGLFNLMVLGLPFAAGALGRLRHLHGQARAWLFCGGAAGILALVVGGWLLRGSLASVMGYRRPGGGLAGAVGTAAQALADLPMYGSYTGSLIPTGAVFGVLVIVGAWKGRYERRLRPWLAAWLLALALVVMVGGPQWAGRQLGSPWYLQKARIAPLVLLPALVLASGAVQALAARLYQQRTAQWRRAGAAALVLLATVPVLTRIPLERALVASIYDPKRIQYGTLVTPDEISLFERATAVLPDDAVVVGAPSLGGAYLWSLGGVRVAYPMRAAPTKNTPQAELLEAWPELDHHTCEVLDELGAEFFFINTDATASGSVTGAAPLRWDAPLAQVPDTGLELVDSEGAAQIWRITGCEGDAPGSDTATSSASRVSSFKRS</sequence>
<feature type="transmembrane region" description="Helical" evidence="2">
    <location>
        <begin position="195"/>
        <end position="214"/>
    </location>
</feature>
<dbReference type="EMBL" id="FQTT01000001">
    <property type="protein sequence ID" value="SHE24009.1"/>
    <property type="molecule type" value="Genomic_DNA"/>
</dbReference>
<keyword evidence="2" id="KW-0472">Membrane</keyword>
<evidence type="ECO:0000256" key="1">
    <source>
        <dbReference type="SAM" id="MobiDB-lite"/>
    </source>
</evidence>
<organism evidence="3 4">
    <name type="scientific">Actinomyces glycerinitolerans</name>
    <dbReference type="NCBI Taxonomy" id="1892869"/>
    <lineage>
        <taxon>Bacteria</taxon>
        <taxon>Bacillati</taxon>
        <taxon>Actinomycetota</taxon>
        <taxon>Actinomycetes</taxon>
        <taxon>Actinomycetales</taxon>
        <taxon>Actinomycetaceae</taxon>
        <taxon>Actinomyces</taxon>
    </lineage>
</organism>
<feature type="transmembrane region" description="Helical" evidence="2">
    <location>
        <begin position="109"/>
        <end position="129"/>
    </location>
</feature>
<protein>
    <submittedName>
        <fullName evidence="3">Uncharacterized protein</fullName>
    </submittedName>
</protein>
<dbReference type="Pfam" id="PF20176">
    <property type="entry name" value="DUF6541"/>
    <property type="match status" value="1"/>
</dbReference>
<feature type="compositionally biased region" description="Low complexity" evidence="1">
    <location>
        <begin position="674"/>
        <end position="690"/>
    </location>
</feature>
<dbReference type="STRING" id="1892869.ACGLYG10_0207"/>
<keyword evidence="2" id="KW-1133">Transmembrane helix</keyword>
<dbReference type="Proteomes" id="UP000184291">
    <property type="component" value="Unassembled WGS sequence"/>
</dbReference>
<evidence type="ECO:0000313" key="3">
    <source>
        <dbReference type="EMBL" id="SHE24009.1"/>
    </source>
</evidence>
<feature type="region of interest" description="Disordered" evidence="1">
    <location>
        <begin position="667"/>
        <end position="690"/>
    </location>
</feature>
<keyword evidence="4" id="KW-1185">Reference proteome</keyword>
<evidence type="ECO:0000256" key="2">
    <source>
        <dbReference type="SAM" id="Phobius"/>
    </source>
</evidence>
<feature type="transmembrane region" description="Helical" evidence="2">
    <location>
        <begin position="43"/>
        <end position="64"/>
    </location>
</feature>
<gene>
    <name evidence="3" type="ORF">ACGLYG10_0207</name>
</gene>
<feature type="transmembrane region" description="Helical" evidence="2">
    <location>
        <begin position="70"/>
        <end position="89"/>
    </location>
</feature>
<feature type="transmembrane region" description="Helical" evidence="2">
    <location>
        <begin position="501"/>
        <end position="518"/>
    </location>
</feature>
<accession>A0A1M4RVQ8</accession>
<feature type="transmembrane region" description="Helical" evidence="2">
    <location>
        <begin position="261"/>
        <end position="282"/>
    </location>
</feature>
<feature type="transmembrane region" description="Helical" evidence="2">
    <location>
        <begin position="431"/>
        <end position="449"/>
    </location>
</feature>
<feature type="transmembrane region" description="Helical" evidence="2">
    <location>
        <begin position="12"/>
        <end position="31"/>
    </location>
</feature>
<evidence type="ECO:0000313" key="4">
    <source>
        <dbReference type="Proteomes" id="UP000184291"/>
    </source>
</evidence>
<feature type="transmembrane region" description="Helical" evidence="2">
    <location>
        <begin position="294"/>
        <end position="310"/>
    </location>
</feature>
<feature type="transmembrane region" description="Helical" evidence="2">
    <location>
        <begin position="342"/>
        <end position="362"/>
    </location>
</feature>
<feature type="transmembrane region" description="Helical" evidence="2">
    <location>
        <begin position="399"/>
        <end position="419"/>
    </location>
</feature>
<feature type="transmembrane region" description="Helical" evidence="2">
    <location>
        <begin position="234"/>
        <end position="255"/>
    </location>
</feature>
<proteinExistence type="predicted"/>
<keyword evidence="2" id="KW-0812">Transmembrane</keyword>
<dbReference type="AlphaFoldDB" id="A0A1M4RVQ8"/>
<feature type="transmembrane region" description="Helical" evidence="2">
    <location>
        <begin position="469"/>
        <end position="489"/>
    </location>
</feature>
<reference evidence="4" key="1">
    <citation type="submission" date="2016-09" db="EMBL/GenBank/DDBJ databases">
        <authorList>
            <person name="Strepis N."/>
        </authorList>
    </citation>
    <scope>NUCLEOTIDE SEQUENCE [LARGE SCALE GENOMIC DNA]</scope>
</reference>